<keyword evidence="9" id="KW-1185">Reference proteome</keyword>
<feature type="transmembrane region" description="Helical" evidence="6">
    <location>
        <begin position="45"/>
        <end position="68"/>
    </location>
</feature>
<evidence type="ECO:0000256" key="1">
    <source>
        <dbReference type="ARBA" id="ARBA00004141"/>
    </source>
</evidence>
<feature type="transmembrane region" description="Helical" evidence="6">
    <location>
        <begin position="6"/>
        <end position="25"/>
    </location>
</feature>
<dbReference type="Pfam" id="PF20684">
    <property type="entry name" value="Fung_rhodopsin"/>
    <property type="match status" value="1"/>
</dbReference>
<dbReference type="PANTHER" id="PTHR33048:SF18">
    <property type="entry name" value="INTEGRAL MEMBRANE PROTEIN"/>
    <property type="match status" value="1"/>
</dbReference>
<organism evidence="8 9">
    <name type="scientific">Lojkania enalia</name>
    <dbReference type="NCBI Taxonomy" id="147567"/>
    <lineage>
        <taxon>Eukaryota</taxon>
        <taxon>Fungi</taxon>
        <taxon>Dikarya</taxon>
        <taxon>Ascomycota</taxon>
        <taxon>Pezizomycotina</taxon>
        <taxon>Dothideomycetes</taxon>
        <taxon>Pleosporomycetidae</taxon>
        <taxon>Pleosporales</taxon>
        <taxon>Pleosporales incertae sedis</taxon>
        <taxon>Lojkania</taxon>
    </lineage>
</organism>
<keyword evidence="2 6" id="KW-0812">Transmembrane</keyword>
<evidence type="ECO:0000256" key="4">
    <source>
        <dbReference type="ARBA" id="ARBA00023136"/>
    </source>
</evidence>
<feature type="transmembrane region" description="Helical" evidence="6">
    <location>
        <begin position="122"/>
        <end position="144"/>
    </location>
</feature>
<comment type="caution">
    <text evidence="8">The sequence shown here is derived from an EMBL/GenBank/DDBJ whole genome shotgun (WGS) entry which is preliminary data.</text>
</comment>
<reference evidence="9" key="1">
    <citation type="journal article" date="2020" name="Stud. Mycol.">
        <title>101 Dothideomycetes genomes: A test case for predicting lifestyles and emergence of pathogens.</title>
        <authorList>
            <person name="Haridas S."/>
            <person name="Albert R."/>
            <person name="Binder M."/>
            <person name="Bloem J."/>
            <person name="LaButti K."/>
            <person name="Salamov A."/>
            <person name="Andreopoulos B."/>
            <person name="Baker S."/>
            <person name="Barry K."/>
            <person name="Bills G."/>
            <person name="Bluhm B."/>
            <person name="Cannon C."/>
            <person name="Castanera R."/>
            <person name="Culley D."/>
            <person name="Daum C."/>
            <person name="Ezra D."/>
            <person name="Gonzalez J."/>
            <person name="Henrissat B."/>
            <person name="Kuo A."/>
            <person name="Liang C."/>
            <person name="Lipzen A."/>
            <person name="Lutzoni F."/>
            <person name="Magnuson J."/>
            <person name="Mondo S."/>
            <person name="Nolan M."/>
            <person name="Ohm R."/>
            <person name="Pangilinan J."/>
            <person name="Park H.-J."/>
            <person name="Ramirez L."/>
            <person name="Alfaro M."/>
            <person name="Sun H."/>
            <person name="Tritt A."/>
            <person name="Yoshinaga Y."/>
            <person name="Zwiers L.-H."/>
            <person name="Turgeon B."/>
            <person name="Goodwin S."/>
            <person name="Spatafora J."/>
            <person name="Crous P."/>
            <person name="Grigoriev I."/>
        </authorList>
    </citation>
    <scope>NUCLEOTIDE SEQUENCE [LARGE SCALE GENOMIC DNA]</scope>
    <source>
        <strain evidence="9">CBS 304.66</strain>
    </source>
</reference>
<gene>
    <name evidence="8" type="ORF">CC78DRAFT_476725</name>
</gene>
<proteinExistence type="inferred from homology"/>
<evidence type="ECO:0000256" key="6">
    <source>
        <dbReference type="SAM" id="Phobius"/>
    </source>
</evidence>
<keyword evidence="4 6" id="KW-0472">Membrane</keyword>
<dbReference type="PANTHER" id="PTHR33048">
    <property type="entry name" value="PTH11-LIKE INTEGRAL MEMBRANE PROTEIN (AFU_ORTHOLOGUE AFUA_5G11245)"/>
    <property type="match status" value="1"/>
</dbReference>
<name>A0A9P4JYK4_9PLEO</name>
<dbReference type="AlphaFoldDB" id="A0A9P4JYK4"/>
<evidence type="ECO:0000313" key="9">
    <source>
        <dbReference type="Proteomes" id="UP000800093"/>
    </source>
</evidence>
<evidence type="ECO:0000256" key="5">
    <source>
        <dbReference type="ARBA" id="ARBA00038359"/>
    </source>
</evidence>
<evidence type="ECO:0000259" key="7">
    <source>
        <dbReference type="Pfam" id="PF20684"/>
    </source>
</evidence>
<sequence>MNTSFVSTSLMGVAISLPILASFAVALRFYARKFKGNGCYRMDDWFILVTLIFCWGHSINTIVAGAIGGIDRITMPPHKYANVALRTLWISSFFLITPLYTVKVSILLFYHHLFSIKRWFRNATYVLLVVITLWWASSIILVFLSTTPIEAAWKNAAGAKHRFDYNTWYISYGALSVFFDVGILCVPIPMIKSLKMSLKQKVSILAIFWLGGFVCVAAIVRLVYLVNSMGRLQNSFGRNLYSQITAAFIWAEIEPNVAVIAACLPCYGPIFTDTRFARMIRSVKSILHISTKSGQKLQPSRLTNTKRSSYYELDKRINSNRDTSAILRDKGGKSITLQTEISVDIETQKSLDSEKVRDRILKV</sequence>
<feature type="domain" description="Rhodopsin" evidence="7">
    <location>
        <begin position="27"/>
        <end position="271"/>
    </location>
</feature>
<comment type="subcellular location">
    <subcellularLocation>
        <location evidence="1">Membrane</location>
        <topology evidence="1">Multi-pass membrane protein</topology>
    </subcellularLocation>
</comment>
<protein>
    <recommendedName>
        <fullName evidence="7">Rhodopsin domain-containing protein</fullName>
    </recommendedName>
</protein>
<dbReference type="EMBL" id="ML986726">
    <property type="protein sequence ID" value="KAF2258953.1"/>
    <property type="molecule type" value="Genomic_DNA"/>
</dbReference>
<comment type="similarity">
    <text evidence="5">Belongs to the SAT4 family.</text>
</comment>
<evidence type="ECO:0000256" key="2">
    <source>
        <dbReference type="ARBA" id="ARBA00022692"/>
    </source>
</evidence>
<feature type="transmembrane region" description="Helical" evidence="6">
    <location>
        <begin position="202"/>
        <end position="224"/>
    </location>
</feature>
<accession>A0A9P4JYK4</accession>
<dbReference type="InterPro" id="IPR049326">
    <property type="entry name" value="Rhodopsin_dom_fungi"/>
</dbReference>
<dbReference type="Proteomes" id="UP000800093">
    <property type="component" value="Unassembled WGS sequence"/>
</dbReference>
<dbReference type="OrthoDB" id="5398388at2759"/>
<keyword evidence="3 6" id="KW-1133">Transmembrane helix</keyword>
<feature type="transmembrane region" description="Helical" evidence="6">
    <location>
        <begin position="88"/>
        <end position="110"/>
    </location>
</feature>
<feature type="transmembrane region" description="Helical" evidence="6">
    <location>
        <begin position="169"/>
        <end position="190"/>
    </location>
</feature>
<evidence type="ECO:0000256" key="3">
    <source>
        <dbReference type="ARBA" id="ARBA00022989"/>
    </source>
</evidence>
<evidence type="ECO:0000313" key="8">
    <source>
        <dbReference type="EMBL" id="KAF2258953.1"/>
    </source>
</evidence>
<dbReference type="GO" id="GO:0016020">
    <property type="term" value="C:membrane"/>
    <property type="evidence" value="ECO:0007669"/>
    <property type="project" value="UniProtKB-SubCell"/>
</dbReference>
<dbReference type="InterPro" id="IPR052337">
    <property type="entry name" value="SAT4-like"/>
</dbReference>